<keyword evidence="5 13" id="KW-0349">Heme</keyword>
<feature type="region of interest" description="Disordered" evidence="15">
    <location>
        <begin position="163"/>
        <end position="182"/>
    </location>
</feature>
<dbReference type="InterPro" id="IPR001128">
    <property type="entry name" value="Cyt_P450"/>
</dbReference>
<comment type="subcellular location">
    <subcellularLocation>
        <location evidence="2">Membrane</location>
        <topology evidence="2">Single-pass membrane protein</topology>
    </subcellularLocation>
</comment>
<feature type="binding site" description="axial binding residue" evidence="13">
    <location>
        <position position="344"/>
    </location>
    <ligand>
        <name>heme</name>
        <dbReference type="ChEBI" id="CHEBI:30413"/>
    </ligand>
    <ligandPart>
        <name>Fe</name>
        <dbReference type="ChEBI" id="CHEBI:18248"/>
    </ligandPart>
</feature>
<dbReference type="InterPro" id="IPR002401">
    <property type="entry name" value="Cyt_P450_E_grp-I"/>
</dbReference>
<keyword evidence="8" id="KW-1133">Transmembrane helix</keyword>
<organism evidence="16">
    <name type="scientific">Ganoderma boninense</name>
    <dbReference type="NCBI Taxonomy" id="34458"/>
    <lineage>
        <taxon>Eukaryota</taxon>
        <taxon>Fungi</taxon>
        <taxon>Dikarya</taxon>
        <taxon>Basidiomycota</taxon>
        <taxon>Agaricomycotina</taxon>
        <taxon>Agaricomycetes</taxon>
        <taxon>Polyporales</taxon>
        <taxon>Polyporaceae</taxon>
        <taxon>Ganoderma</taxon>
    </lineage>
</organism>
<dbReference type="GO" id="GO:0016705">
    <property type="term" value="F:oxidoreductase activity, acting on paired donors, with incorporation or reduction of molecular oxygen"/>
    <property type="evidence" value="ECO:0007669"/>
    <property type="project" value="InterPro"/>
</dbReference>
<dbReference type="PRINTS" id="PR00385">
    <property type="entry name" value="P450"/>
</dbReference>
<evidence type="ECO:0000256" key="1">
    <source>
        <dbReference type="ARBA" id="ARBA00001971"/>
    </source>
</evidence>
<dbReference type="SUPFAM" id="SSF48264">
    <property type="entry name" value="Cytochrome P450"/>
    <property type="match status" value="1"/>
</dbReference>
<evidence type="ECO:0000256" key="15">
    <source>
        <dbReference type="SAM" id="MobiDB-lite"/>
    </source>
</evidence>
<dbReference type="Gene3D" id="1.10.630.10">
    <property type="entry name" value="Cytochrome P450"/>
    <property type="match status" value="1"/>
</dbReference>
<dbReference type="PANTHER" id="PTHR46300">
    <property type="entry name" value="P450, PUTATIVE (EUROFUNG)-RELATED-RELATED"/>
    <property type="match status" value="1"/>
</dbReference>
<dbReference type="InterPro" id="IPR050364">
    <property type="entry name" value="Cytochrome_P450_fung"/>
</dbReference>
<accession>A0A5K1JYQ1</accession>
<name>A0A5K1JYQ1_9APHY</name>
<evidence type="ECO:0000256" key="8">
    <source>
        <dbReference type="ARBA" id="ARBA00022989"/>
    </source>
</evidence>
<evidence type="ECO:0000256" key="7">
    <source>
        <dbReference type="ARBA" id="ARBA00022723"/>
    </source>
</evidence>
<dbReference type="Pfam" id="PF00067">
    <property type="entry name" value="p450"/>
    <property type="match status" value="1"/>
</dbReference>
<reference evidence="16" key="1">
    <citation type="submission" date="2019-10" db="EMBL/GenBank/DDBJ databases">
        <authorList>
            <person name="Nor Muhammad N."/>
        </authorList>
    </citation>
    <scope>NUCLEOTIDE SEQUENCE</scope>
</reference>
<evidence type="ECO:0000256" key="3">
    <source>
        <dbReference type="ARBA" id="ARBA00005179"/>
    </source>
</evidence>
<evidence type="ECO:0000256" key="13">
    <source>
        <dbReference type="PIRSR" id="PIRSR602401-1"/>
    </source>
</evidence>
<dbReference type="InterPro" id="IPR036396">
    <property type="entry name" value="Cyt_P450_sf"/>
</dbReference>
<evidence type="ECO:0000256" key="11">
    <source>
        <dbReference type="ARBA" id="ARBA00023033"/>
    </source>
</evidence>
<feature type="compositionally biased region" description="Basic and acidic residues" evidence="15">
    <location>
        <begin position="166"/>
        <end position="176"/>
    </location>
</feature>
<comment type="cofactor">
    <cofactor evidence="1 13">
        <name>heme</name>
        <dbReference type="ChEBI" id="CHEBI:30413"/>
    </cofactor>
</comment>
<dbReference type="CDD" id="cd11065">
    <property type="entry name" value="CYP64-like"/>
    <property type="match status" value="1"/>
</dbReference>
<comment type="similarity">
    <text evidence="4 14">Belongs to the cytochrome P450 family.</text>
</comment>
<keyword evidence="6" id="KW-0812">Transmembrane</keyword>
<dbReference type="PANTHER" id="PTHR46300:SF7">
    <property type="entry name" value="P450, PUTATIVE (EUROFUNG)-RELATED"/>
    <property type="match status" value="1"/>
</dbReference>
<dbReference type="GO" id="GO:0005506">
    <property type="term" value="F:iron ion binding"/>
    <property type="evidence" value="ECO:0007669"/>
    <property type="project" value="InterPro"/>
</dbReference>
<dbReference type="AlphaFoldDB" id="A0A5K1JYQ1"/>
<keyword evidence="11 14" id="KW-0503">Monooxygenase</keyword>
<evidence type="ECO:0000256" key="12">
    <source>
        <dbReference type="ARBA" id="ARBA00023136"/>
    </source>
</evidence>
<protein>
    <submittedName>
        <fullName evidence="16">N/A</fullName>
    </submittedName>
</protein>
<dbReference type="GO" id="GO:0004497">
    <property type="term" value="F:monooxygenase activity"/>
    <property type="evidence" value="ECO:0007669"/>
    <property type="project" value="UniProtKB-KW"/>
</dbReference>
<dbReference type="PRINTS" id="PR00463">
    <property type="entry name" value="EP450I"/>
</dbReference>
<keyword evidence="10 13" id="KW-0408">Iron</keyword>
<keyword evidence="9 14" id="KW-0560">Oxidoreductase</keyword>
<gene>
    <name evidence="16" type="primary">I1R980</name>
</gene>
<dbReference type="InterPro" id="IPR017972">
    <property type="entry name" value="Cyt_P450_CS"/>
</dbReference>
<dbReference type="EMBL" id="LR726125">
    <property type="protein sequence ID" value="VWO97107.1"/>
    <property type="molecule type" value="Genomic_DNA"/>
</dbReference>
<keyword evidence="7 13" id="KW-0479">Metal-binding</keyword>
<evidence type="ECO:0000256" key="5">
    <source>
        <dbReference type="ARBA" id="ARBA00022617"/>
    </source>
</evidence>
<evidence type="ECO:0000256" key="2">
    <source>
        <dbReference type="ARBA" id="ARBA00004167"/>
    </source>
</evidence>
<comment type="pathway">
    <text evidence="3">Secondary metabolite biosynthesis.</text>
</comment>
<proteinExistence type="inferred from homology"/>
<keyword evidence="12" id="KW-0472">Membrane</keyword>
<dbReference type="GO" id="GO:0020037">
    <property type="term" value="F:heme binding"/>
    <property type="evidence" value="ECO:0007669"/>
    <property type="project" value="InterPro"/>
</dbReference>
<evidence type="ECO:0000256" key="6">
    <source>
        <dbReference type="ARBA" id="ARBA00022692"/>
    </source>
</evidence>
<sequence length="411" mass="45639">MQDSDIVHLKVLGRHICVLGSPRSIFELLDKRSSVTSDREHSPVVRLCGQDFQMSLMAYGARTFSATIVKVAYGVDIAEKDDPYIALVEKAISAVVALTPGRYLLQYLPILEYVPEWVPGAGFQRELAGWGAAAEHVKELLFAKSLELLDSQVPDSPQSIVAQMAEKARKQDEPEPSRSTPDLNLAETEMDIAKNIALGAFEAGADTTFSTLQAFFLAMSLYPDVQKKAQAQLDAVVGTERLPDHKDKDALPYITAIVKEALRWHVVLPFSIPHVTTEDMEYDGYFIPKGTILLGNSWVCLHDPETYPEPDRFNPERYLDVDGGSDPNAPDPGRFVFGYGRRTCPGRYFANSSLFINIASILHTFDITPPLDEQGKPLVIEYQMTDTLTTSVRSIDLVLVVVLLPPSHFRN</sequence>
<evidence type="ECO:0000313" key="16">
    <source>
        <dbReference type="EMBL" id="VWO97107.1"/>
    </source>
</evidence>
<evidence type="ECO:0000256" key="10">
    <source>
        <dbReference type="ARBA" id="ARBA00023004"/>
    </source>
</evidence>
<dbReference type="PROSITE" id="PS00086">
    <property type="entry name" value="CYTOCHROME_P450"/>
    <property type="match status" value="1"/>
</dbReference>
<evidence type="ECO:0000256" key="4">
    <source>
        <dbReference type="ARBA" id="ARBA00010617"/>
    </source>
</evidence>
<dbReference type="GO" id="GO:0016020">
    <property type="term" value="C:membrane"/>
    <property type="evidence" value="ECO:0007669"/>
    <property type="project" value="UniProtKB-SubCell"/>
</dbReference>
<evidence type="ECO:0000256" key="14">
    <source>
        <dbReference type="RuleBase" id="RU000461"/>
    </source>
</evidence>
<evidence type="ECO:0000256" key="9">
    <source>
        <dbReference type="ARBA" id="ARBA00023002"/>
    </source>
</evidence>